<comment type="function">
    <text evidence="2">Pyridoxal 5'-phosphate (PLP)-binding protein, which is involved in PLP homeostasis.</text>
</comment>
<dbReference type="Gene3D" id="3.20.20.10">
    <property type="entry name" value="Alanine racemase"/>
    <property type="match status" value="1"/>
</dbReference>
<dbReference type="InterPro" id="IPR011078">
    <property type="entry name" value="PyrdxlP_homeostasis"/>
</dbReference>
<dbReference type="FunFam" id="3.20.20.10:FF:000018">
    <property type="entry name" value="Pyridoxal phosphate homeostasis protein"/>
    <property type="match status" value="1"/>
</dbReference>
<dbReference type="Pfam" id="PF01168">
    <property type="entry name" value="Ala_racemase_N"/>
    <property type="match status" value="1"/>
</dbReference>
<dbReference type="CDD" id="cd00635">
    <property type="entry name" value="PLPDE_III_YBL036c_like"/>
    <property type="match status" value="1"/>
</dbReference>
<name>A0A3P1TCJ3_9ACTN</name>
<dbReference type="SUPFAM" id="SSF51419">
    <property type="entry name" value="PLP-binding barrel"/>
    <property type="match status" value="1"/>
</dbReference>
<accession>A0A3P1TCJ3</accession>
<evidence type="ECO:0000256" key="1">
    <source>
        <dbReference type="ARBA" id="ARBA00022898"/>
    </source>
</evidence>
<dbReference type="AlphaFoldDB" id="A0A3P1TCJ3"/>
<evidence type="ECO:0000256" key="4">
    <source>
        <dbReference type="RuleBase" id="RU004514"/>
    </source>
</evidence>
<evidence type="ECO:0000259" key="5">
    <source>
        <dbReference type="Pfam" id="PF01168"/>
    </source>
</evidence>
<dbReference type="GO" id="GO:0030170">
    <property type="term" value="F:pyridoxal phosphate binding"/>
    <property type="evidence" value="ECO:0007669"/>
    <property type="project" value="UniProtKB-UniRule"/>
</dbReference>
<gene>
    <name evidence="6" type="ORF">EII34_01250</name>
</gene>
<dbReference type="RefSeq" id="WP_124841952.1">
    <property type="nucleotide sequence ID" value="NZ_RQZG01000001.1"/>
</dbReference>
<dbReference type="InterPro" id="IPR001608">
    <property type="entry name" value="Ala_racemase_N"/>
</dbReference>
<proteinExistence type="inferred from homology"/>
<dbReference type="PANTHER" id="PTHR10146">
    <property type="entry name" value="PROLINE SYNTHETASE CO-TRANSCRIBED BACTERIAL HOMOLOG PROTEIN"/>
    <property type="match status" value="1"/>
</dbReference>
<feature type="domain" description="Alanine racemase N-terminal" evidence="5">
    <location>
        <begin position="7"/>
        <end position="226"/>
    </location>
</feature>
<reference evidence="6 7" key="1">
    <citation type="submission" date="2018-11" db="EMBL/GenBank/DDBJ databases">
        <title>Genomes From Bacteria Associated with the Canine Oral Cavity: a Test Case for Automated Genome-Based Taxonomic Assignment.</title>
        <authorList>
            <person name="Coil D.A."/>
            <person name="Jospin G."/>
            <person name="Darling A.E."/>
            <person name="Wallis C."/>
            <person name="Davis I.J."/>
            <person name="Harris S."/>
            <person name="Eisen J.A."/>
            <person name="Holcombe L.J."/>
            <person name="O'Flynn C."/>
        </authorList>
    </citation>
    <scope>NUCLEOTIDE SEQUENCE [LARGE SCALE GENOMIC DNA]</scope>
    <source>
        <strain evidence="6 7">OH887_COT-365</strain>
    </source>
</reference>
<dbReference type="PANTHER" id="PTHR10146:SF14">
    <property type="entry name" value="PYRIDOXAL PHOSPHATE HOMEOSTASIS PROTEIN"/>
    <property type="match status" value="1"/>
</dbReference>
<evidence type="ECO:0000313" key="7">
    <source>
        <dbReference type="Proteomes" id="UP000280819"/>
    </source>
</evidence>
<dbReference type="Proteomes" id="UP000280819">
    <property type="component" value="Unassembled WGS sequence"/>
</dbReference>
<dbReference type="HAMAP" id="MF_02087">
    <property type="entry name" value="PLP_homeostasis"/>
    <property type="match status" value="1"/>
</dbReference>
<dbReference type="InterPro" id="IPR029066">
    <property type="entry name" value="PLP-binding_barrel"/>
</dbReference>
<evidence type="ECO:0000256" key="3">
    <source>
        <dbReference type="PIRSR" id="PIRSR004848-1"/>
    </source>
</evidence>
<comment type="similarity">
    <text evidence="2 4">Belongs to the pyridoxal phosphate-binding protein YggS/PROSC family.</text>
</comment>
<keyword evidence="1 2" id="KW-0663">Pyridoxal phosphate</keyword>
<feature type="modified residue" description="N6-(pyridoxal phosphate)lysine" evidence="2 3">
    <location>
        <position position="36"/>
    </location>
</feature>
<comment type="caution">
    <text evidence="6">The sequence shown here is derived from an EMBL/GenBank/DDBJ whole genome shotgun (WGS) entry which is preliminary data.</text>
</comment>
<evidence type="ECO:0000313" key="6">
    <source>
        <dbReference type="EMBL" id="RRD07139.1"/>
    </source>
</evidence>
<dbReference type="EMBL" id="RQZG01000001">
    <property type="protein sequence ID" value="RRD07139.1"/>
    <property type="molecule type" value="Genomic_DNA"/>
</dbReference>
<comment type="cofactor">
    <cofactor evidence="3">
        <name>pyridoxal 5'-phosphate</name>
        <dbReference type="ChEBI" id="CHEBI:597326"/>
    </cofactor>
</comment>
<protein>
    <recommendedName>
        <fullName evidence="2">Pyridoxal phosphate homeostasis protein</fullName>
        <shortName evidence="2">PLP homeostasis protein</shortName>
    </recommendedName>
</protein>
<dbReference type="NCBIfam" id="TIGR00044">
    <property type="entry name" value="YggS family pyridoxal phosphate-dependent enzyme"/>
    <property type="match status" value="1"/>
</dbReference>
<dbReference type="OrthoDB" id="9804072at2"/>
<evidence type="ECO:0000256" key="2">
    <source>
        <dbReference type="HAMAP-Rule" id="MF_02087"/>
    </source>
</evidence>
<dbReference type="PIRSF" id="PIRSF004848">
    <property type="entry name" value="YBL036c_PLPDEIII"/>
    <property type="match status" value="1"/>
</dbReference>
<organism evidence="6 7">
    <name type="scientific">Arachnia propionica</name>
    <dbReference type="NCBI Taxonomy" id="1750"/>
    <lineage>
        <taxon>Bacteria</taxon>
        <taxon>Bacillati</taxon>
        <taxon>Actinomycetota</taxon>
        <taxon>Actinomycetes</taxon>
        <taxon>Propionibacteriales</taxon>
        <taxon>Propionibacteriaceae</taxon>
        <taxon>Arachnia</taxon>
    </lineage>
</organism>
<sequence>MNEIAANLRTIEERIAAAAARVDRDPDGIRLLPVTKTKPPAAVLEARRAGYRRFGENKVQEAMDKWESLAETDIEWAVIGHLQTNKARYVARFATEFQALDSLRVAHELDRRLQQAGRRLEVLIQVNSSGEEQKFGLDPGEVVAFARQLSTFDTLEVRGLMTLAVFSSDQEQVSQCFRRMQEVQRELQQATGEPWPELSMGMSGDFELAIEHGATCVRVGQAIFGNRLDPNHYWPGSMPVQS</sequence>